<dbReference type="AlphaFoldDB" id="A0A8J3DYX5"/>
<dbReference type="SUPFAM" id="SSF53448">
    <property type="entry name" value="Nucleotide-diphospho-sugar transferases"/>
    <property type="match status" value="1"/>
</dbReference>
<reference evidence="5" key="1">
    <citation type="journal article" date="2014" name="Int. J. Syst. Evol. Microbiol.">
        <title>Complete genome sequence of Corynebacterium casei LMG S-19264T (=DSM 44701T), isolated from a smear-ripened cheese.</title>
        <authorList>
            <consortium name="US DOE Joint Genome Institute (JGI-PGF)"/>
            <person name="Walter F."/>
            <person name="Albersmeier A."/>
            <person name="Kalinowski J."/>
            <person name="Ruckert C."/>
        </authorList>
    </citation>
    <scope>NUCLEOTIDE SEQUENCE</scope>
    <source>
        <strain evidence="5">KCTC 42249</strain>
    </source>
</reference>
<keyword evidence="6" id="KW-1185">Reference proteome</keyword>
<dbReference type="Gene3D" id="3.90.550.10">
    <property type="entry name" value="Spore Coat Polysaccharide Biosynthesis Protein SpsA, Chain A"/>
    <property type="match status" value="1"/>
</dbReference>
<evidence type="ECO:0000256" key="1">
    <source>
        <dbReference type="ARBA" id="ARBA00006739"/>
    </source>
</evidence>
<evidence type="ECO:0000256" key="3">
    <source>
        <dbReference type="ARBA" id="ARBA00022679"/>
    </source>
</evidence>
<dbReference type="PANTHER" id="PTHR43179:SF12">
    <property type="entry name" value="GALACTOFURANOSYLTRANSFERASE GLFT2"/>
    <property type="match status" value="1"/>
</dbReference>
<evidence type="ECO:0000313" key="5">
    <source>
        <dbReference type="EMBL" id="GHD14449.1"/>
    </source>
</evidence>
<reference evidence="5" key="2">
    <citation type="submission" date="2020-09" db="EMBL/GenBank/DDBJ databases">
        <authorList>
            <person name="Sun Q."/>
            <person name="Kim S."/>
        </authorList>
    </citation>
    <scope>NUCLEOTIDE SEQUENCE</scope>
    <source>
        <strain evidence="5">KCTC 42249</strain>
    </source>
</reference>
<evidence type="ECO:0000256" key="2">
    <source>
        <dbReference type="ARBA" id="ARBA00022676"/>
    </source>
</evidence>
<dbReference type="Pfam" id="PF00535">
    <property type="entry name" value="Glycos_transf_2"/>
    <property type="match status" value="1"/>
</dbReference>
<proteinExistence type="inferred from homology"/>
<evidence type="ECO:0000259" key="4">
    <source>
        <dbReference type="Pfam" id="PF00535"/>
    </source>
</evidence>
<dbReference type="InterPro" id="IPR029044">
    <property type="entry name" value="Nucleotide-diphossugar_trans"/>
</dbReference>
<accession>A0A8J3DYX5</accession>
<organism evidence="5 6">
    <name type="scientific">Tianweitania populi</name>
    <dbReference type="NCBI Taxonomy" id="1607949"/>
    <lineage>
        <taxon>Bacteria</taxon>
        <taxon>Pseudomonadati</taxon>
        <taxon>Pseudomonadota</taxon>
        <taxon>Alphaproteobacteria</taxon>
        <taxon>Hyphomicrobiales</taxon>
        <taxon>Phyllobacteriaceae</taxon>
        <taxon>Tianweitania</taxon>
    </lineage>
</organism>
<dbReference type="EMBL" id="BMZQ01000002">
    <property type="protein sequence ID" value="GHD14449.1"/>
    <property type="molecule type" value="Genomic_DNA"/>
</dbReference>
<keyword evidence="2" id="KW-0328">Glycosyltransferase</keyword>
<dbReference type="PANTHER" id="PTHR43179">
    <property type="entry name" value="RHAMNOSYLTRANSFERASE WBBL"/>
    <property type="match status" value="1"/>
</dbReference>
<keyword evidence="3 5" id="KW-0808">Transferase</keyword>
<sequence>MNESEILPGISLVARSPHPVAGIEAVVICPTFRRPDHLLKTLHSLQAQQTVRRFAVIVMENEAEDREGAAVAAPLFEGGEMQGMVVIAHERGNCSAYNAGLQTALQHYPDFRHVLIIDDDEVADVQWIELMIAAADRYSADLVGGPQRPVFANPGKNRFEHHPVFKPAHHKSGPVRVLYSSGNLLIGKQVLKALDQPFFDPRFNFLGGGDIDLVSRCTAMGFKLAWCEEACVYETVPERRLQADWIRARSLRNGVISTLVEKRQRAEEPFGGIRTFMKSAALLGLAPFRAARDVAKGSIVTGQYRLYIALGRILAHFGYQNEQYRQPEKN</sequence>
<dbReference type="GO" id="GO:0016757">
    <property type="term" value="F:glycosyltransferase activity"/>
    <property type="evidence" value="ECO:0007669"/>
    <property type="project" value="UniProtKB-KW"/>
</dbReference>
<comment type="caution">
    <text evidence="5">The sequence shown here is derived from an EMBL/GenBank/DDBJ whole genome shotgun (WGS) entry which is preliminary data.</text>
</comment>
<name>A0A8J3DYX5_9HYPH</name>
<dbReference type="InterPro" id="IPR001173">
    <property type="entry name" value="Glyco_trans_2-like"/>
</dbReference>
<dbReference type="Proteomes" id="UP000630142">
    <property type="component" value="Unassembled WGS sequence"/>
</dbReference>
<dbReference type="RefSeq" id="WP_189503451.1">
    <property type="nucleotide sequence ID" value="NZ_BMZQ01000002.1"/>
</dbReference>
<gene>
    <name evidence="5" type="ORF">GCM10016234_20040</name>
</gene>
<evidence type="ECO:0000313" key="6">
    <source>
        <dbReference type="Proteomes" id="UP000630142"/>
    </source>
</evidence>
<feature type="domain" description="Glycosyltransferase 2-like" evidence="4">
    <location>
        <begin position="27"/>
        <end position="163"/>
    </location>
</feature>
<protein>
    <submittedName>
        <fullName evidence="5">Glycosyl transferase</fullName>
    </submittedName>
</protein>
<comment type="similarity">
    <text evidence="1">Belongs to the glycosyltransferase 2 family.</text>
</comment>